<dbReference type="SUPFAM" id="SSF50494">
    <property type="entry name" value="Trypsin-like serine proteases"/>
    <property type="match status" value="1"/>
</dbReference>
<feature type="compositionally biased region" description="Basic and acidic residues" evidence="2">
    <location>
        <begin position="251"/>
        <end position="260"/>
    </location>
</feature>
<dbReference type="PANTHER" id="PTHR24257:SF31">
    <property type="entry name" value="ELASTASE 3 LIKE ISOFORM X1"/>
    <property type="match status" value="1"/>
</dbReference>
<dbReference type="PANTHER" id="PTHR24257">
    <property type="entry name" value="CHYMOTRYPSIN-LIKE ELASTASE FAMILY MEMBER"/>
    <property type="match status" value="1"/>
</dbReference>
<dbReference type="AlphaFoldDB" id="A0A662YNS2"/>
<proteinExistence type="predicted"/>
<dbReference type="CDD" id="cd00190">
    <property type="entry name" value="Tryp_SPc"/>
    <property type="match status" value="1"/>
</dbReference>
<feature type="domain" description="Peptidase S1" evidence="3">
    <location>
        <begin position="1"/>
        <end position="301"/>
    </location>
</feature>
<protein>
    <submittedName>
        <fullName evidence="4">Chymotrypsin-C</fullName>
    </submittedName>
</protein>
<feature type="region of interest" description="Disordered" evidence="2">
    <location>
        <begin position="239"/>
        <end position="260"/>
    </location>
</feature>
<dbReference type="PROSITE" id="PS50240">
    <property type="entry name" value="TRYPSIN_DOM"/>
    <property type="match status" value="1"/>
</dbReference>
<evidence type="ECO:0000313" key="5">
    <source>
        <dbReference type="Proteomes" id="UP000289886"/>
    </source>
</evidence>
<name>A0A662YNS2_ACIRT</name>
<dbReference type="GO" id="GO:0004252">
    <property type="term" value="F:serine-type endopeptidase activity"/>
    <property type="evidence" value="ECO:0007669"/>
    <property type="project" value="InterPro"/>
</dbReference>
<dbReference type="InterPro" id="IPR002870">
    <property type="entry name" value="Peptidase_M12B_N"/>
</dbReference>
<keyword evidence="5" id="KW-1185">Reference proteome</keyword>
<organism evidence="4 5">
    <name type="scientific">Acipenser ruthenus</name>
    <name type="common">Sterlet sturgeon</name>
    <dbReference type="NCBI Taxonomy" id="7906"/>
    <lineage>
        <taxon>Eukaryota</taxon>
        <taxon>Metazoa</taxon>
        <taxon>Chordata</taxon>
        <taxon>Craniata</taxon>
        <taxon>Vertebrata</taxon>
        <taxon>Euteleostomi</taxon>
        <taxon>Actinopterygii</taxon>
        <taxon>Chondrostei</taxon>
        <taxon>Acipenseriformes</taxon>
        <taxon>Acipenseridae</taxon>
        <taxon>Acipenser</taxon>
    </lineage>
</organism>
<dbReference type="Pfam" id="PF01562">
    <property type="entry name" value="Pep_M12B_propep"/>
    <property type="match status" value="1"/>
</dbReference>
<evidence type="ECO:0000256" key="2">
    <source>
        <dbReference type="SAM" id="MobiDB-lite"/>
    </source>
</evidence>
<reference evidence="4 5" key="1">
    <citation type="submission" date="2019-01" db="EMBL/GenBank/DDBJ databases">
        <title>Draft Genome and Complete Hox-Cluster Characterization of the Sterlet Sturgeon (Acipenser ruthenus).</title>
        <authorList>
            <person name="Wei Q."/>
        </authorList>
    </citation>
    <scope>NUCLEOTIDE SEQUENCE [LARGE SCALE GENOMIC DNA]</scope>
    <source>
        <strain evidence="4">WHYD16114868_AA</strain>
        <tissue evidence="4">Blood</tissue>
    </source>
</reference>
<dbReference type="InterPro" id="IPR050850">
    <property type="entry name" value="Peptidase_S1_Elastase_sf"/>
</dbReference>
<sequence length="353" mass="38097">MASLASCPGWAATTSGNRPSSPACLLSMAGSISKDLTYRVEVGKQNLKEVEAESKAIAADKLFVHEKWNPIFVAFGNDVALVKLAEHVTLSDSIRLACIPEPEAILPNNQPCYITGWGRLYTNGPIADNLQQALMPVVDHATCSKPDWWGVALRTTMVCAGGDGIRGGCNVSENPCHSRAARLRVRSPGYPACCVQGGEWSGCRPSQLAMAESLQGTLGEYGLVTPISTDSKGRFLSHAVSAAHGRRRSRRDTEGSSHEPRSDRLFFNVTVFGKEFHLRLRLNSRLVAPGAKIEWQEDTNVTRTEPLLGDCFYVGDITDVQGASVAISNCDGLQEAGESLQNNRGRLIGLSVK</sequence>
<gene>
    <name evidence="4" type="ORF">EOD39_13349</name>
</gene>
<dbReference type="InterPro" id="IPR009003">
    <property type="entry name" value="Peptidase_S1_PA"/>
</dbReference>
<evidence type="ECO:0000259" key="3">
    <source>
        <dbReference type="PROSITE" id="PS50240"/>
    </source>
</evidence>
<evidence type="ECO:0000313" key="4">
    <source>
        <dbReference type="EMBL" id="RXM98269.1"/>
    </source>
</evidence>
<keyword evidence="1" id="KW-1015">Disulfide bond</keyword>
<dbReference type="GO" id="GO:0006508">
    <property type="term" value="P:proteolysis"/>
    <property type="evidence" value="ECO:0007669"/>
    <property type="project" value="InterPro"/>
</dbReference>
<evidence type="ECO:0000256" key="1">
    <source>
        <dbReference type="ARBA" id="ARBA00023157"/>
    </source>
</evidence>
<dbReference type="InterPro" id="IPR001254">
    <property type="entry name" value="Trypsin_dom"/>
</dbReference>
<dbReference type="GO" id="GO:0005615">
    <property type="term" value="C:extracellular space"/>
    <property type="evidence" value="ECO:0007669"/>
    <property type="project" value="TreeGrafter"/>
</dbReference>
<dbReference type="Pfam" id="PF00089">
    <property type="entry name" value="Trypsin"/>
    <property type="match status" value="1"/>
</dbReference>
<dbReference type="EMBL" id="SCEB01000745">
    <property type="protein sequence ID" value="RXM98269.1"/>
    <property type="molecule type" value="Genomic_DNA"/>
</dbReference>
<dbReference type="InterPro" id="IPR043504">
    <property type="entry name" value="Peptidase_S1_PA_chymotrypsin"/>
</dbReference>
<dbReference type="Proteomes" id="UP000289886">
    <property type="component" value="Unassembled WGS sequence"/>
</dbReference>
<dbReference type="SMART" id="SM00020">
    <property type="entry name" value="Tryp_SPc"/>
    <property type="match status" value="1"/>
</dbReference>
<comment type="caution">
    <text evidence="4">The sequence shown here is derived from an EMBL/GenBank/DDBJ whole genome shotgun (WGS) entry which is preliminary data.</text>
</comment>
<dbReference type="Gene3D" id="2.40.10.10">
    <property type="entry name" value="Trypsin-like serine proteases"/>
    <property type="match status" value="2"/>
</dbReference>
<accession>A0A662YNS2</accession>